<keyword evidence="2" id="KW-1185">Reference proteome</keyword>
<dbReference type="AlphaFoldDB" id="A0A6G1CE95"/>
<sequence length="61" mass="6579">MAKCPSLCRSRLHRNGARPESRLLCSPLTPLAALRGPRQGEAVRVFATCGALAAGRCFRRA</sequence>
<evidence type="ECO:0000313" key="2">
    <source>
        <dbReference type="Proteomes" id="UP000479710"/>
    </source>
</evidence>
<reference evidence="1 2" key="1">
    <citation type="submission" date="2019-11" db="EMBL/GenBank/DDBJ databases">
        <title>Whole genome sequence of Oryza granulata.</title>
        <authorList>
            <person name="Li W."/>
        </authorList>
    </citation>
    <scope>NUCLEOTIDE SEQUENCE [LARGE SCALE GENOMIC DNA]</scope>
    <source>
        <strain evidence="2">cv. Menghai</strain>
        <tissue evidence="1">Leaf</tissue>
    </source>
</reference>
<organism evidence="1 2">
    <name type="scientific">Oryza meyeriana var. granulata</name>
    <dbReference type="NCBI Taxonomy" id="110450"/>
    <lineage>
        <taxon>Eukaryota</taxon>
        <taxon>Viridiplantae</taxon>
        <taxon>Streptophyta</taxon>
        <taxon>Embryophyta</taxon>
        <taxon>Tracheophyta</taxon>
        <taxon>Spermatophyta</taxon>
        <taxon>Magnoliopsida</taxon>
        <taxon>Liliopsida</taxon>
        <taxon>Poales</taxon>
        <taxon>Poaceae</taxon>
        <taxon>BOP clade</taxon>
        <taxon>Oryzoideae</taxon>
        <taxon>Oryzeae</taxon>
        <taxon>Oryzinae</taxon>
        <taxon>Oryza</taxon>
        <taxon>Oryza meyeriana</taxon>
    </lineage>
</organism>
<dbReference type="EMBL" id="SPHZ02000009">
    <property type="protein sequence ID" value="KAF0898509.1"/>
    <property type="molecule type" value="Genomic_DNA"/>
</dbReference>
<comment type="caution">
    <text evidence="1">The sequence shown here is derived from an EMBL/GenBank/DDBJ whole genome shotgun (WGS) entry which is preliminary data.</text>
</comment>
<name>A0A6G1CE95_9ORYZ</name>
<dbReference type="Proteomes" id="UP000479710">
    <property type="component" value="Unassembled WGS sequence"/>
</dbReference>
<proteinExistence type="predicted"/>
<gene>
    <name evidence="1" type="ORF">E2562_008110</name>
</gene>
<accession>A0A6G1CE95</accession>
<protein>
    <submittedName>
        <fullName evidence="1">Uncharacterized protein</fullName>
    </submittedName>
</protein>
<evidence type="ECO:0000313" key="1">
    <source>
        <dbReference type="EMBL" id="KAF0898509.1"/>
    </source>
</evidence>